<gene>
    <name evidence="2" type="ORF">GCM10007914_14630</name>
</gene>
<proteinExistence type="predicted"/>
<comment type="caution">
    <text evidence="2">The sequence shown here is derived from an EMBL/GenBank/DDBJ whole genome shotgun (WGS) entry which is preliminary data.</text>
</comment>
<dbReference type="Pfam" id="PF04940">
    <property type="entry name" value="BLUF"/>
    <property type="match status" value="1"/>
</dbReference>
<dbReference type="RefSeq" id="WP_016900061.1">
    <property type="nucleotide sequence ID" value="NZ_BJXY01000040.1"/>
</dbReference>
<keyword evidence="3" id="KW-1185">Reference proteome</keyword>
<dbReference type="SMART" id="SM01034">
    <property type="entry name" value="BLUF"/>
    <property type="match status" value="1"/>
</dbReference>
<dbReference type="EMBL" id="BSNE01000010">
    <property type="protein sequence ID" value="GLQ02582.1"/>
    <property type="molecule type" value="Genomic_DNA"/>
</dbReference>
<dbReference type="GO" id="GO:0009882">
    <property type="term" value="F:blue light photoreceptor activity"/>
    <property type="evidence" value="ECO:0007669"/>
    <property type="project" value="InterPro"/>
</dbReference>
<protein>
    <recommendedName>
        <fullName evidence="1">BLUF domain-containing protein</fullName>
    </recommendedName>
</protein>
<dbReference type="InterPro" id="IPR007024">
    <property type="entry name" value="BLUF_domain"/>
</dbReference>
<accession>A0AA37W2E6</accession>
<dbReference type="SUPFAM" id="SSF54975">
    <property type="entry name" value="Acylphosphatase/BLUF domain-like"/>
    <property type="match status" value="1"/>
</dbReference>
<evidence type="ECO:0000313" key="3">
    <source>
        <dbReference type="Proteomes" id="UP001161408"/>
    </source>
</evidence>
<dbReference type="Proteomes" id="UP001161408">
    <property type="component" value="Unassembled WGS sequence"/>
</dbReference>
<dbReference type="Gene3D" id="3.30.70.100">
    <property type="match status" value="1"/>
</dbReference>
<organism evidence="2 3">
    <name type="scientific">Pseudoalteromonas tetraodonis GFC</name>
    <dbReference type="NCBI Taxonomy" id="1315271"/>
    <lineage>
        <taxon>Bacteria</taxon>
        <taxon>Pseudomonadati</taxon>
        <taxon>Pseudomonadota</taxon>
        <taxon>Gammaproteobacteria</taxon>
        <taxon>Alteromonadales</taxon>
        <taxon>Pseudoalteromonadaceae</taxon>
        <taxon>Pseudoalteromonas</taxon>
    </lineage>
</organism>
<evidence type="ECO:0000313" key="2">
    <source>
        <dbReference type="EMBL" id="GLQ02582.1"/>
    </source>
</evidence>
<dbReference type="AlphaFoldDB" id="A0AA37W2E6"/>
<dbReference type="InterPro" id="IPR036046">
    <property type="entry name" value="Acylphosphatase-like_dom_sf"/>
</dbReference>
<name>A0AA37W2E6_9GAMM</name>
<dbReference type="PROSITE" id="PS50925">
    <property type="entry name" value="BLUF"/>
    <property type="match status" value="1"/>
</dbReference>
<dbReference type="GO" id="GO:0071949">
    <property type="term" value="F:FAD binding"/>
    <property type="evidence" value="ECO:0007669"/>
    <property type="project" value="InterPro"/>
</dbReference>
<evidence type="ECO:0000259" key="1">
    <source>
        <dbReference type="PROSITE" id="PS50925"/>
    </source>
</evidence>
<reference evidence="2" key="2">
    <citation type="submission" date="2023-01" db="EMBL/GenBank/DDBJ databases">
        <title>Draft genome sequence of Pseudoalteromonas tetraodonis strain NBRC 103034.</title>
        <authorList>
            <person name="Sun Q."/>
            <person name="Mori K."/>
        </authorList>
    </citation>
    <scope>NUCLEOTIDE SEQUENCE</scope>
    <source>
        <strain evidence="2">NBRC 103034</strain>
    </source>
</reference>
<feature type="domain" description="BLUF" evidence="1">
    <location>
        <begin position="3"/>
        <end position="94"/>
    </location>
</feature>
<sequence length="141" mass="16056">MFLVRLIYASKISSGFGPEDIENILQSARTYNVKTNVTGMLCFSNEYFLQCLEGSRTAVNNTYQQILNDKRHHNVIMLNYTQIPEREFETWSMGYVPQSQLTELLNLKYSGNIDFNPFKMSGESAHLLMLALKTSITGAIS</sequence>
<reference evidence="2" key="1">
    <citation type="journal article" date="2014" name="Int. J. Syst. Evol. Microbiol.">
        <title>Complete genome sequence of Corynebacterium casei LMG S-19264T (=DSM 44701T), isolated from a smear-ripened cheese.</title>
        <authorList>
            <consortium name="US DOE Joint Genome Institute (JGI-PGF)"/>
            <person name="Walter F."/>
            <person name="Albersmeier A."/>
            <person name="Kalinowski J."/>
            <person name="Ruckert C."/>
        </authorList>
    </citation>
    <scope>NUCLEOTIDE SEQUENCE</scope>
    <source>
        <strain evidence="2">NBRC 103034</strain>
    </source>
</reference>